<gene>
    <name evidence="8" type="ORF">MANES_14G112400v8</name>
</gene>
<comment type="subcellular location">
    <subcellularLocation>
        <location evidence="1">Nucleus</location>
    </subcellularLocation>
</comment>
<dbReference type="PANTHER" id="PTHR16223:SF327">
    <property type="entry name" value="TRANSCRIPTION FACTOR LRL1"/>
    <property type="match status" value="1"/>
</dbReference>
<feature type="region of interest" description="Disordered" evidence="6">
    <location>
        <begin position="337"/>
        <end position="356"/>
    </location>
</feature>
<dbReference type="Proteomes" id="UP000091857">
    <property type="component" value="Chromosome 14"/>
</dbReference>
<dbReference type="Gramene" id="Manes.14G112400.1.v8.1">
    <property type="protein sequence ID" value="Manes.14G112400.1.v8.1.CDS"/>
    <property type="gene ID" value="Manes.14G112400.v8.1"/>
</dbReference>
<dbReference type="GO" id="GO:0000981">
    <property type="term" value="F:DNA-binding transcription factor activity, RNA polymerase II-specific"/>
    <property type="evidence" value="ECO:0000318"/>
    <property type="project" value="GO_Central"/>
</dbReference>
<dbReference type="Pfam" id="PF00010">
    <property type="entry name" value="HLH"/>
    <property type="match status" value="1"/>
</dbReference>
<protein>
    <recommendedName>
        <fullName evidence="7">BHLH domain-containing protein</fullName>
    </recommendedName>
</protein>
<dbReference type="InterPro" id="IPR045843">
    <property type="entry name" value="IND-like"/>
</dbReference>
<feature type="compositionally biased region" description="Polar residues" evidence="6">
    <location>
        <begin position="189"/>
        <end position="198"/>
    </location>
</feature>
<dbReference type="SMR" id="A0A2C9ULR3"/>
<evidence type="ECO:0000313" key="8">
    <source>
        <dbReference type="EMBL" id="OAY31442.1"/>
    </source>
</evidence>
<dbReference type="SMART" id="SM00353">
    <property type="entry name" value="HLH"/>
    <property type="match status" value="1"/>
</dbReference>
<feature type="region of interest" description="Disordered" evidence="6">
    <location>
        <begin position="155"/>
        <end position="254"/>
    </location>
</feature>
<evidence type="ECO:0000256" key="1">
    <source>
        <dbReference type="ARBA" id="ARBA00004123"/>
    </source>
</evidence>
<dbReference type="GO" id="GO:0006357">
    <property type="term" value="P:regulation of transcription by RNA polymerase II"/>
    <property type="evidence" value="ECO:0000318"/>
    <property type="project" value="GO_Central"/>
</dbReference>
<accession>A0A2C9ULR3</accession>
<feature type="domain" description="BHLH" evidence="7">
    <location>
        <begin position="244"/>
        <end position="293"/>
    </location>
</feature>
<dbReference type="GO" id="GO:0080147">
    <property type="term" value="P:root hair cell development"/>
    <property type="evidence" value="ECO:0007669"/>
    <property type="project" value="UniProtKB-ARBA"/>
</dbReference>
<evidence type="ECO:0000256" key="6">
    <source>
        <dbReference type="SAM" id="MobiDB-lite"/>
    </source>
</evidence>
<dbReference type="GO" id="GO:0000978">
    <property type="term" value="F:RNA polymerase II cis-regulatory region sequence-specific DNA binding"/>
    <property type="evidence" value="ECO:0000318"/>
    <property type="project" value="GO_Central"/>
</dbReference>
<keyword evidence="2" id="KW-0805">Transcription regulation</keyword>
<feature type="compositionally biased region" description="Low complexity" evidence="6">
    <location>
        <begin position="408"/>
        <end position="423"/>
    </location>
</feature>
<dbReference type="EMBL" id="CM004400">
    <property type="protein sequence ID" value="OAY31442.1"/>
    <property type="molecule type" value="Genomic_DNA"/>
</dbReference>
<evidence type="ECO:0000256" key="2">
    <source>
        <dbReference type="ARBA" id="ARBA00023015"/>
    </source>
</evidence>
<dbReference type="GO" id="GO:0046983">
    <property type="term" value="F:protein dimerization activity"/>
    <property type="evidence" value="ECO:0007669"/>
    <property type="project" value="InterPro"/>
</dbReference>
<dbReference type="AlphaFoldDB" id="A0A2C9ULR3"/>
<proteinExistence type="predicted"/>
<evidence type="ECO:0000256" key="4">
    <source>
        <dbReference type="ARBA" id="ARBA00023163"/>
    </source>
</evidence>
<feature type="region of interest" description="Disordered" evidence="6">
    <location>
        <begin position="404"/>
        <end position="460"/>
    </location>
</feature>
<dbReference type="PANTHER" id="PTHR16223">
    <property type="entry name" value="TRANSCRIPTION FACTOR BHLH83-RELATED"/>
    <property type="match status" value="1"/>
</dbReference>
<dbReference type="SUPFAM" id="SSF47459">
    <property type="entry name" value="HLH, helix-loop-helix DNA-binding domain"/>
    <property type="match status" value="1"/>
</dbReference>
<evidence type="ECO:0000256" key="5">
    <source>
        <dbReference type="ARBA" id="ARBA00023242"/>
    </source>
</evidence>
<keyword evidence="5" id="KW-0539">Nucleus</keyword>
<sequence>MQPCSREMQGINSLLNPSSQIPLQDLQNQQIQTPHFDPSSSSNDDFLEQMLSTLPSCSWTDLKSPWDLNPTTNLNIPINNSSANPPGDLSDETPPSIPENVAFHNFDESAILASKLRQHQISGGPSPAAAAAAAAKLMLQQQFMMATRGGAMPQNDVVDGSSFKSPTQGGDGSVQALYSNGFGAGSMHGTGQASNHSQQHFHHPQAQNFSTPGGAAAMNQSQASGSTGGAPAQPKQRVRARRGQATDPHSIAERLRRERIAERMKALQELVPNANKTDKASMLDEIIDYVKFLQLQVKVLSMSRLGGAAAVAPLVADMSSEGGGRGGGDCIQATANGGSLPRTSTNASQTPSSNDNTLTVTEHQVAKLMEEDMGSAMQYLQGKGLCLMPISLATAISTATSHSRNPVLNANNSNHHHNLLQSNGEGPSSPSMSVLTVQSATMGNGGGDASVKDAASVSKP</sequence>
<dbReference type="InterPro" id="IPR036638">
    <property type="entry name" value="HLH_DNA-bd_sf"/>
</dbReference>
<evidence type="ECO:0000259" key="7">
    <source>
        <dbReference type="PROSITE" id="PS50888"/>
    </source>
</evidence>
<name>A0A2C9ULR3_MANES</name>
<dbReference type="Gene3D" id="4.10.280.10">
    <property type="entry name" value="Helix-loop-helix DNA-binding domain"/>
    <property type="match status" value="1"/>
</dbReference>
<dbReference type="FunFam" id="4.10.280.10:FF:000017">
    <property type="entry name" value="Transcription factor bHLH66"/>
    <property type="match status" value="1"/>
</dbReference>
<keyword evidence="9" id="KW-1185">Reference proteome</keyword>
<feature type="compositionally biased region" description="Polar residues" evidence="6">
    <location>
        <begin position="424"/>
        <end position="442"/>
    </location>
</feature>
<dbReference type="OMA" id="PTGQNFH"/>
<comment type="caution">
    <text evidence="8">The sequence shown here is derived from an EMBL/GenBank/DDBJ whole genome shotgun (WGS) entry which is preliminary data.</text>
</comment>
<reference evidence="9" key="1">
    <citation type="journal article" date="2016" name="Nat. Biotechnol.">
        <title>Sequencing wild and cultivated cassava and related species reveals extensive interspecific hybridization and genetic diversity.</title>
        <authorList>
            <person name="Bredeson J.V."/>
            <person name="Lyons J.B."/>
            <person name="Prochnik S.E."/>
            <person name="Wu G.A."/>
            <person name="Ha C.M."/>
            <person name="Edsinger-Gonzales E."/>
            <person name="Grimwood J."/>
            <person name="Schmutz J."/>
            <person name="Rabbi I.Y."/>
            <person name="Egesi C."/>
            <person name="Nauluvula P."/>
            <person name="Lebot V."/>
            <person name="Ndunguru J."/>
            <person name="Mkamilo G."/>
            <person name="Bart R.S."/>
            <person name="Setter T.L."/>
            <person name="Gleadow R.M."/>
            <person name="Kulakow P."/>
            <person name="Ferguson M.E."/>
            <person name="Rounsley S."/>
            <person name="Rokhsar D.S."/>
        </authorList>
    </citation>
    <scope>NUCLEOTIDE SEQUENCE [LARGE SCALE GENOMIC DNA]</scope>
    <source>
        <strain evidence="9">cv. AM560-2</strain>
    </source>
</reference>
<keyword evidence="3" id="KW-0238">DNA-binding</keyword>
<keyword evidence="4" id="KW-0804">Transcription</keyword>
<dbReference type="InterPro" id="IPR011598">
    <property type="entry name" value="bHLH_dom"/>
</dbReference>
<evidence type="ECO:0000256" key="3">
    <source>
        <dbReference type="ARBA" id="ARBA00023125"/>
    </source>
</evidence>
<evidence type="ECO:0000313" key="9">
    <source>
        <dbReference type="Proteomes" id="UP000091857"/>
    </source>
</evidence>
<dbReference type="OrthoDB" id="2020857at2759"/>
<organism evidence="8 9">
    <name type="scientific">Manihot esculenta</name>
    <name type="common">Cassava</name>
    <name type="synonym">Jatropha manihot</name>
    <dbReference type="NCBI Taxonomy" id="3983"/>
    <lineage>
        <taxon>Eukaryota</taxon>
        <taxon>Viridiplantae</taxon>
        <taxon>Streptophyta</taxon>
        <taxon>Embryophyta</taxon>
        <taxon>Tracheophyta</taxon>
        <taxon>Spermatophyta</taxon>
        <taxon>Magnoliopsida</taxon>
        <taxon>eudicotyledons</taxon>
        <taxon>Gunneridae</taxon>
        <taxon>Pentapetalae</taxon>
        <taxon>rosids</taxon>
        <taxon>fabids</taxon>
        <taxon>Malpighiales</taxon>
        <taxon>Euphorbiaceae</taxon>
        <taxon>Crotonoideae</taxon>
        <taxon>Manihoteae</taxon>
        <taxon>Manihot</taxon>
    </lineage>
</organism>
<dbReference type="PROSITE" id="PS50888">
    <property type="entry name" value="BHLH"/>
    <property type="match status" value="1"/>
</dbReference>
<dbReference type="GO" id="GO:0005634">
    <property type="term" value="C:nucleus"/>
    <property type="evidence" value="ECO:0000318"/>
    <property type="project" value="GO_Central"/>
</dbReference>